<proteinExistence type="predicted"/>
<dbReference type="Pfam" id="PF04967">
    <property type="entry name" value="HTH_10"/>
    <property type="match status" value="1"/>
</dbReference>
<dbReference type="SUPFAM" id="SSF88659">
    <property type="entry name" value="Sigma3 and sigma4 domains of RNA polymerase sigma factors"/>
    <property type="match status" value="1"/>
</dbReference>
<evidence type="ECO:0000259" key="6">
    <source>
        <dbReference type="Pfam" id="PF13185"/>
    </source>
</evidence>
<comment type="caution">
    <text evidence="8">The sequence shown here is derived from an EMBL/GenBank/DDBJ whole genome shotgun (WGS) entry which is preliminary data.</text>
</comment>
<evidence type="ECO:0000259" key="4">
    <source>
        <dbReference type="Pfam" id="PF04967"/>
    </source>
</evidence>
<feature type="domain" description="Bacterioopsin transcriptional activator GAF and HTH associated" evidence="7">
    <location>
        <begin position="337"/>
        <end position="491"/>
    </location>
</feature>
<accession>A0A8J8TTH9</accession>
<dbReference type="RefSeq" id="WP_148856055.1">
    <property type="nucleotide sequence ID" value="NZ_PHNJ01000001.1"/>
</dbReference>
<evidence type="ECO:0000313" key="8">
    <source>
        <dbReference type="EMBL" id="TYL40270.1"/>
    </source>
</evidence>
<organism evidence="8 9">
    <name type="scientific">Natronococcus pandeyae</name>
    <dbReference type="NCBI Taxonomy" id="2055836"/>
    <lineage>
        <taxon>Archaea</taxon>
        <taxon>Methanobacteriati</taxon>
        <taxon>Methanobacteriota</taxon>
        <taxon>Stenosarchaea group</taxon>
        <taxon>Halobacteria</taxon>
        <taxon>Halobacteriales</taxon>
        <taxon>Natrialbaceae</taxon>
        <taxon>Natronococcus</taxon>
    </lineage>
</organism>
<evidence type="ECO:0000256" key="1">
    <source>
        <dbReference type="ARBA" id="ARBA00023015"/>
    </source>
</evidence>
<reference evidence="8" key="1">
    <citation type="submission" date="2017-11" db="EMBL/GenBank/DDBJ databases">
        <authorList>
            <person name="Kajale S.C."/>
            <person name="Sharma A."/>
        </authorList>
    </citation>
    <scope>NUCLEOTIDE SEQUENCE</scope>
    <source>
        <strain evidence="8">LS1_42</strain>
    </source>
</reference>
<name>A0A8J8TTH9_9EURY</name>
<dbReference type="InterPro" id="IPR013656">
    <property type="entry name" value="PAS_4"/>
</dbReference>
<dbReference type="InterPro" id="IPR003018">
    <property type="entry name" value="GAF"/>
</dbReference>
<protein>
    <submittedName>
        <fullName evidence="8">Uncharacterized protein</fullName>
    </submittedName>
</protein>
<dbReference type="SUPFAM" id="SSF55785">
    <property type="entry name" value="PYP-like sensor domain (PAS domain)"/>
    <property type="match status" value="1"/>
</dbReference>
<evidence type="ECO:0000259" key="5">
    <source>
        <dbReference type="Pfam" id="PF08448"/>
    </source>
</evidence>
<dbReference type="InterPro" id="IPR029016">
    <property type="entry name" value="GAF-like_dom_sf"/>
</dbReference>
<feature type="domain" description="HTH bat-type" evidence="4">
    <location>
        <begin position="497"/>
        <end position="548"/>
    </location>
</feature>
<sequence>MTPPPESSDEYSLQDPDPVSSPLSEHSFIEAAFNALPTQVAILDDTGEIVYTNDAWRRFGESNGIAEPAHTLGVDYLEVCEESDDQHAATAAAGINAVLGGTQSQFSFEYPCHSDDERRWFTMRAIQFEHDGAEYVLVLHLNITDRKRSELRVQEQNTELETLNQVNSIVRNVIDSLLAGVTKTDIETAICEQLATSSLFHSAYIVDRSLDDRGFSVRASAGFSEETERTLADLENADCSGTGLETAIDEGSTEAVNGLFEAGSIPGPVADVARHHGYESHLIVPICYRRTTYGALVVNAIDFHAFSDREQSAFDVLGDAIGYAYNAIENRQLLHADAVTELRFEVSEPDSLLATISDQTECTVVLDGVVPAGDGTLRCYVTITETPPETVLESIDGLDGITAHVVSERTDDFLLECTIRAGSPLVPLVEYGATVEAARAQDGTLELSAAVAAGSEVRSVVEAVLSNRPTARLRSKQRTERSIRSTREFRAALDDRLTDRQRDMLEAAYFAGYFERPRETTGGEIADSFDISPPTFHQHLQTGLNKLAGLALDQDQGE</sequence>
<feature type="domain" description="PAS fold-4" evidence="5">
    <location>
        <begin position="33"/>
        <end position="148"/>
    </location>
</feature>
<dbReference type="PANTHER" id="PTHR34236">
    <property type="entry name" value="DIMETHYL SULFOXIDE REDUCTASE TRANSCRIPTIONAL ACTIVATOR"/>
    <property type="match status" value="1"/>
</dbReference>
<evidence type="ECO:0000259" key="7">
    <source>
        <dbReference type="Pfam" id="PF15915"/>
    </source>
</evidence>
<keyword evidence="9" id="KW-1185">Reference proteome</keyword>
<dbReference type="InterPro" id="IPR035965">
    <property type="entry name" value="PAS-like_dom_sf"/>
</dbReference>
<dbReference type="Pfam" id="PF15915">
    <property type="entry name" value="BAT"/>
    <property type="match status" value="1"/>
</dbReference>
<dbReference type="PANTHER" id="PTHR34236:SF1">
    <property type="entry name" value="DIMETHYL SULFOXIDE REDUCTASE TRANSCRIPTIONAL ACTIVATOR"/>
    <property type="match status" value="1"/>
</dbReference>
<dbReference type="Pfam" id="PF13185">
    <property type="entry name" value="GAF_2"/>
    <property type="match status" value="1"/>
</dbReference>
<evidence type="ECO:0000313" key="9">
    <source>
        <dbReference type="Proteomes" id="UP000766904"/>
    </source>
</evidence>
<keyword evidence="2" id="KW-0804">Transcription</keyword>
<dbReference type="Pfam" id="PF08448">
    <property type="entry name" value="PAS_4"/>
    <property type="match status" value="1"/>
</dbReference>
<feature type="domain" description="GAF" evidence="6">
    <location>
        <begin position="187"/>
        <end position="323"/>
    </location>
</feature>
<dbReference type="Proteomes" id="UP000766904">
    <property type="component" value="Unassembled WGS sequence"/>
</dbReference>
<dbReference type="EMBL" id="PHNJ01000001">
    <property type="protein sequence ID" value="TYL40270.1"/>
    <property type="molecule type" value="Genomic_DNA"/>
</dbReference>
<dbReference type="AlphaFoldDB" id="A0A8J8TTH9"/>
<dbReference type="SUPFAM" id="SSF55781">
    <property type="entry name" value="GAF domain-like"/>
    <property type="match status" value="1"/>
</dbReference>
<feature type="region of interest" description="Disordered" evidence="3">
    <location>
        <begin position="1"/>
        <end position="23"/>
    </location>
</feature>
<dbReference type="Gene3D" id="3.30.450.20">
    <property type="entry name" value="PAS domain"/>
    <property type="match status" value="1"/>
</dbReference>
<evidence type="ECO:0000256" key="3">
    <source>
        <dbReference type="SAM" id="MobiDB-lite"/>
    </source>
</evidence>
<dbReference type="InterPro" id="IPR013324">
    <property type="entry name" value="RNA_pol_sigma_r3/r4-like"/>
</dbReference>
<dbReference type="InterPro" id="IPR031803">
    <property type="entry name" value="BAT_GAF/HTH-assoc"/>
</dbReference>
<keyword evidence="1" id="KW-0805">Transcription regulation</keyword>
<gene>
    <name evidence="8" type="ORF">CV102_01435</name>
</gene>
<dbReference type="OrthoDB" id="234125at2157"/>
<dbReference type="Gene3D" id="3.30.450.40">
    <property type="match status" value="1"/>
</dbReference>
<evidence type="ECO:0000256" key="2">
    <source>
        <dbReference type="ARBA" id="ARBA00023163"/>
    </source>
</evidence>
<dbReference type="InterPro" id="IPR007050">
    <property type="entry name" value="HTH_bacterioopsin"/>
</dbReference>